<keyword evidence="2" id="KW-0489">Methyltransferase</keyword>
<name>A0A916KAU7_9BACL</name>
<dbReference type="GO" id="GO:0032259">
    <property type="term" value="P:methylation"/>
    <property type="evidence" value="ECO:0007669"/>
    <property type="project" value="UniProtKB-KW"/>
</dbReference>
<proteinExistence type="predicted"/>
<sequence length="271" mass="30240">MNREHMIHTNLLRWNEMTSIHEKSAFYDVAKFKAGACTLKSVELDEIGDVTGKSLLHLQCHFGMDTMSWARRGARVTGIDLSDKAIALARSLNDEMGLDARFLCSDVYDAPAAVGGEKFDIVFTSYGVLCWLPDLDAWARVVSDSLKPGGTFFIAEGHPVENILEWDNEALKVAYPYFDPAPIECASDTSYADRTVKVAHTVTYQWQHSLGRIVGALIGAGLTIESLKEYPFSAYEKYPGYMEQGEDGWWRLKSQEVNVPLLFSIKAAKAK</sequence>
<evidence type="ECO:0000259" key="1">
    <source>
        <dbReference type="Pfam" id="PF13649"/>
    </source>
</evidence>
<dbReference type="GO" id="GO:0102208">
    <property type="term" value="F:2-polyprenyl-6-hydroxyphenol methylase activity"/>
    <property type="evidence" value="ECO:0007669"/>
    <property type="project" value="UniProtKB-EC"/>
</dbReference>
<dbReference type="AlphaFoldDB" id="A0A916KAU7"/>
<dbReference type="Pfam" id="PF13649">
    <property type="entry name" value="Methyltransf_25"/>
    <property type="match status" value="1"/>
</dbReference>
<evidence type="ECO:0000313" key="3">
    <source>
        <dbReference type="Proteomes" id="UP000693672"/>
    </source>
</evidence>
<evidence type="ECO:0000313" key="2">
    <source>
        <dbReference type="EMBL" id="CAG7652817.1"/>
    </source>
</evidence>
<dbReference type="EMBL" id="CAJVAS010000079">
    <property type="protein sequence ID" value="CAG7652817.1"/>
    <property type="molecule type" value="Genomic_DNA"/>
</dbReference>
<organism evidence="2 3">
    <name type="scientific">Paenibacillus solanacearum</name>
    <dbReference type="NCBI Taxonomy" id="2048548"/>
    <lineage>
        <taxon>Bacteria</taxon>
        <taxon>Bacillati</taxon>
        <taxon>Bacillota</taxon>
        <taxon>Bacilli</taxon>
        <taxon>Bacillales</taxon>
        <taxon>Paenibacillaceae</taxon>
        <taxon>Paenibacillus</taxon>
    </lineage>
</organism>
<keyword evidence="3" id="KW-1185">Reference proteome</keyword>
<protein>
    <submittedName>
        <fullName evidence="2">Ubiquinone biosynthesis O-methyltransferase, mitochondrial</fullName>
        <ecNumber evidence="2">2.1.1.222</ecNumber>
    </submittedName>
</protein>
<feature type="domain" description="Methyltransferase" evidence="1">
    <location>
        <begin position="56"/>
        <end position="150"/>
    </location>
</feature>
<keyword evidence="2" id="KW-0808">Transferase</keyword>
<dbReference type="InterPro" id="IPR041698">
    <property type="entry name" value="Methyltransf_25"/>
</dbReference>
<dbReference type="PANTHER" id="PTHR43464">
    <property type="entry name" value="METHYLTRANSFERASE"/>
    <property type="match status" value="1"/>
</dbReference>
<reference evidence="2" key="1">
    <citation type="submission" date="2021-06" db="EMBL/GenBank/DDBJ databases">
        <authorList>
            <person name="Criscuolo A."/>
        </authorList>
    </citation>
    <scope>NUCLEOTIDE SEQUENCE</scope>
    <source>
        <strain evidence="2">CIP111600</strain>
    </source>
</reference>
<dbReference type="EC" id="2.1.1.222" evidence="2"/>
<dbReference type="RefSeq" id="WP_218096283.1">
    <property type="nucleotide sequence ID" value="NZ_CAJVAS010000079.1"/>
</dbReference>
<dbReference type="PANTHER" id="PTHR43464:SF82">
    <property type="entry name" value="METHYLTRANSFERASE DOMAIN-CONTAINING PROTEIN"/>
    <property type="match status" value="1"/>
</dbReference>
<gene>
    <name evidence="2" type="primary">COQ3_4</name>
    <name evidence="2" type="ORF">PAESOLCIP111_06642</name>
</gene>
<comment type="caution">
    <text evidence="2">The sequence shown here is derived from an EMBL/GenBank/DDBJ whole genome shotgun (WGS) entry which is preliminary data.</text>
</comment>
<dbReference type="CDD" id="cd02440">
    <property type="entry name" value="AdoMet_MTases"/>
    <property type="match status" value="1"/>
</dbReference>
<accession>A0A916KAU7</accession>
<keyword evidence="2" id="KW-0830">Ubiquinone</keyword>
<dbReference type="Proteomes" id="UP000693672">
    <property type="component" value="Unassembled WGS sequence"/>
</dbReference>